<keyword evidence="6" id="KW-1133">Transmembrane helix</keyword>
<evidence type="ECO:0000259" key="7">
    <source>
        <dbReference type="Pfam" id="PF23892"/>
    </source>
</evidence>
<evidence type="ECO:0000256" key="5">
    <source>
        <dbReference type="PROSITE-ProRule" id="PRU00339"/>
    </source>
</evidence>
<dbReference type="InterPro" id="IPR017560">
    <property type="entry name" value="Cyt_c_biogenesis_CcmI"/>
</dbReference>
<keyword evidence="6" id="KW-0812">Transmembrane</keyword>
<dbReference type="Pfam" id="PF23914">
    <property type="entry name" value="TPR_CcmH_CycH"/>
    <property type="match status" value="1"/>
</dbReference>
<sequence>MVALWVGAVALFVIAALFIFWPLWRYGAQKNNISVIDVDARLAENVRLFHEHIAELETHLAAGRIDAEQFAQLKLEQERALLDDEANIRAAQQTRRLNVGVATFAVVAVVAVLSTYVLYRELGSSADVEIRIAQLEKQYLDNRDYQIGKDPDPARTREMISLIEERLEDNPDQLQYWFLLARMYMDVSDFGKATNAYLQVLERDKESAMVMAEAAQAMFLRDGSKINPAAADLVHKALKVEPDNIMALGLAGIEAFGKQNYLEAIKYWGRTVKLTGADSPGGQALVAGIERAAGLFFANGGTQEQLDAARDGRHIAVNVLLASDVKVGPDQLVFVYARAWQGAKMPLAIARFKVSELPKRVVLTESMAMTDSMTLATVDKVELVARVSQDGTATAKAGDWQGSIGPIDSAAAPADLQITIGEQVAP</sequence>
<evidence type="ECO:0000259" key="8">
    <source>
        <dbReference type="Pfam" id="PF23914"/>
    </source>
</evidence>
<feature type="transmembrane region" description="Helical" evidence="6">
    <location>
        <begin position="6"/>
        <end position="24"/>
    </location>
</feature>
<keyword evidence="3" id="KW-0201">Cytochrome c-type biogenesis</keyword>
<dbReference type="PANTHER" id="PTHR47870:SF4">
    <property type="entry name" value="CYTOCHROME C-TYPE BIOGENESIS PROTEIN CYCH"/>
    <property type="match status" value="1"/>
</dbReference>
<dbReference type="Pfam" id="PF23892">
    <property type="entry name" value="Ig_CycH"/>
    <property type="match status" value="1"/>
</dbReference>
<dbReference type="InterPro" id="IPR051263">
    <property type="entry name" value="C-type_cytochrome_biogenesis"/>
</dbReference>
<dbReference type="GO" id="GO:0030313">
    <property type="term" value="C:cell envelope"/>
    <property type="evidence" value="ECO:0007669"/>
    <property type="project" value="UniProtKB-SubCell"/>
</dbReference>
<feature type="repeat" description="TPR" evidence="5">
    <location>
        <begin position="174"/>
        <end position="207"/>
    </location>
</feature>
<protein>
    <submittedName>
        <fullName evidence="9">C-type cytochrome biogenesis protein CcmI</fullName>
    </submittedName>
</protein>
<dbReference type="Proteomes" id="UP000216101">
    <property type="component" value="Unassembled WGS sequence"/>
</dbReference>
<gene>
    <name evidence="9" type="ORF">CBP51_18390</name>
</gene>
<accession>A0A266Q5F0</accession>
<dbReference type="InterPro" id="IPR056412">
    <property type="entry name" value="Ig_CycH"/>
</dbReference>
<dbReference type="NCBIfam" id="TIGR03142">
    <property type="entry name" value="cytochro_ccmI"/>
    <property type="match status" value="1"/>
</dbReference>
<dbReference type="AlphaFoldDB" id="A0A266Q5F0"/>
<organism evidence="9 10">
    <name type="scientific">Cellvibrio mixtus</name>
    <dbReference type="NCBI Taxonomy" id="39650"/>
    <lineage>
        <taxon>Bacteria</taxon>
        <taxon>Pseudomonadati</taxon>
        <taxon>Pseudomonadota</taxon>
        <taxon>Gammaproteobacteria</taxon>
        <taxon>Cellvibrionales</taxon>
        <taxon>Cellvibrionaceae</taxon>
        <taxon>Cellvibrio</taxon>
    </lineage>
</organism>
<dbReference type="Gene3D" id="1.25.40.10">
    <property type="entry name" value="Tetratricopeptide repeat domain"/>
    <property type="match status" value="1"/>
</dbReference>
<evidence type="ECO:0000313" key="9">
    <source>
        <dbReference type="EMBL" id="OZY85103.1"/>
    </source>
</evidence>
<dbReference type="InterPro" id="IPR056413">
    <property type="entry name" value="TPR_CcmH_CycH"/>
</dbReference>
<reference evidence="10" key="1">
    <citation type="submission" date="2017-05" db="EMBL/GenBank/DDBJ databases">
        <authorList>
            <person name="Barney B.M."/>
        </authorList>
    </citation>
    <scope>NUCLEOTIDE SEQUENCE [LARGE SCALE GENOMIC DNA]</scope>
    <source>
        <strain evidence="10">PSBB022</strain>
    </source>
</reference>
<keyword evidence="10" id="KW-1185">Reference proteome</keyword>
<evidence type="ECO:0000256" key="4">
    <source>
        <dbReference type="ARBA" id="ARBA00022803"/>
    </source>
</evidence>
<keyword evidence="2" id="KW-0677">Repeat</keyword>
<name>A0A266Q5F0_9GAMM</name>
<feature type="domain" description="Cytochrome c-type biogenesis protein H Ig-like" evidence="7">
    <location>
        <begin position="315"/>
        <end position="420"/>
    </location>
</feature>
<feature type="domain" description="Cytochrome c-type biogenesis protein H TPR" evidence="8">
    <location>
        <begin position="163"/>
        <end position="280"/>
    </location>
</feature>
<comment type="caution">
    <text evidence="9">The sequence shown here is derived from an EMBL/GenBank/DDBJ whole genome shotgun (WGS) entry which is preliminary data.</text>
</comment>
<keyword evidence="4 5" id="KW-0802">TPR repeat</keyword>
<dbReference type="GO" id="GO:0017004">
    <property type="term" value="P:cytochrome complex assembly"/>
    <property type="evidence" value="ECO:0007669"/>
    <property type="project" value="UniProtKB-KW"/>
</dbReference>
<dbReference type="EMBL" id="NHNI01000002">
    <property type="protein sequence ID" value="OZY85103.1"/>
    <property type="molecule type" value="Genomic_DNA"/>
</dbReference>
<proteinExistence type="predicted"/>
<keyword evidence="6" id="KW-0472">Membrane</keyword>
<evidence type="ECO:0000256" key="1">
    <source>
        <dbReference type="ARBA" id="ARBA00004196"/>
    </source>
</evidence>
<feature type="transmembrane region" description="Helical" evidence="6">
    <location>
        <begin position="97"/>
        <end position="119"/>
    </location>
</feature>
<dbReference type="PANTHER" id="PTHR47870">
    <property type="entry name" value="CYTOCHROME C-TYPE BIOGENESIS PROTEIN CCMH"/>
    <property type="match status" value="1"/>
</dbReference>
<dbReference type="SUPFAM" id="SSF48452">
    <property type="entry name" value="TPR-like"/>
    <property type="match status" value="1"/>
</dbReference>
<dbReference type="GO" id="GO:0005886">
    <property type="term" value="C:plasma membrane"/>
    <property type="evidence" value="ECO:0007669"/>
    <property type="project" value="TreeGrafter"/>
</dbReference>
<dbReference type="InterPro" id="IPR011990">
    <property type="entry name" value="TPR-like_helical_dom_sf"/>
</dbReference>
<evidence type="ECO:0000256" key="6">
    <source>
        <dbReference type="SAM" id="Phobius"/>
    </source>
</evidence>
<comment type="subcellular location">
    <subcellularLocation>
        <location evidence="1">Cell envelope</location>
    </subcellularLocation>
</comment>
<evidence type="ECO:0000256" key="3">
    <source>
        <dbReference type="ARBA" id="ARBA00022748"/>
    </source>
</evidence>
<dbReference type="InterPro" id="IPR019734">
    <property type="entry name" value="TPR_rpt"/>
</dbReference>
<dbReference type="PROSITE" id="PS50005">
    <property type="entry name" value="TPR"/>
    <property type="match status" value="1"/>
</dbReference>
<evidence type="ECO:0000256" key="2">
    <source>
        <dbReference type="ARBA" id="ARBA00022737"/>
    </source>
</evidence>
<evidence type="ECO:0000313" key="10">
    <source>
        <dbReference type="Proteomes" id="UP000216101"/>
    </source>
</evidence>
<dbReference type="RefSeq" id="WP_094986020.1">
    <property type="nucleotide sequence ID" value="NZ_NHNI01000002.1"/>
</dbReference>